<evidence type="ECO:0000256" key="1">
    <source>
        <dbReference type="SAM" id="SignalP"/>
    </source>
</evidence>
<organism evidence="2 3">
    <name type="scientific">Steinernema glaseri</name>
    <dbReference type="NCBI Taxonomy" id="37863"/>
    <lineage>
        <taxon>Eukaryota</taxon>
        <taxon>Metazoa</taxon>
        <taxon>Ecdysozoa</taxon>
        <taxon>Nematoda</taxon>
        <taxon>Chromadorea</taxon>
        <taxon>Rhabditida</taxon>
        <taxon>Tylenchina</taxon>
        <taxon>Panagrolaimomorpha</taxon>
        <taxon>Strongyloidoidea</taxon>
        <taxon>Steinernematidae</taxon>
        <taxon>Steinernema</taxon>
    </lineage>
</organism>
<accession>A0A1I8AAS8</accession>
<reference evidence="3" key="1">
    <citation type="submission" date="2016-11" db="UniProtKB">
        <authorList>
            <consortium name="WormBaseParasite"/>
        </authorList>
    </citation>
    <scope>IDENTIFICATION</scope>
</reference>
<dbReference type="AlphaFoldDB" id="A0A1I8AAS8"/>
<evidence type="ECO:0000313" key="2">
    <source>
        <dbReference type="Proteomes" id="UP000095287"/>
    </source>
</evidence>
<dbReference type="WBParaSite" id="L893_g4002.t1">
    <property type="protein sequence ID" value="L893_g4002.t1"/>
    <property type="gene ID" value="L893_g4002"/>
</dbReference>
<proteinExistence type="predicted"/>
<evidence type="ECO:0000313" key="3">
    <source>
        <dbReference type="WBParaSite" id="L893_g4002.t1"/>
    </source>
</evidence>
<protein>
    <submittedName>
        <fullName evidence="3">Antimicrobial peptide</fullName>
    </submittedName>
</protein>
<feature type="chain" id="PRO_5009314467" evidence="1">
    <location>
        <begin position="20"/>
        <end position="89"/>
    </location>
</feature>
<keyword evidence="2" id="KW-1185">Reference proteome</keyword>
<name>A0A1I8AAS8_9BILA</name>
<feature type="signal peptide" evidence="1">
    <location>
        <begin position="1"/>
        <end position="19"/>
    </location>
</feature>
<dbReference type="Proteomes" id="UP000095287">
    <property type="component" value="Unplaced"/>
</dbReference>
<keyword evidence="1" id="KW-0732">Signal</keyword>
<sequence length="89" mass="9956">MHTRALLLLTVVLSHLCRAQELNSLPIGWLMEDAPLQNTTEAAIVAKSTFVGLGGLGPKVKQWWRKAERSIKDRLEGAANDIKDFFRDP</sequence>